<protein>
    <submittedName>
        <fullName evidence="1">Uncharacterized protein</fullName>
    </submittedName>
</protein>
<reference evidence="1" key="1">
    <citation type="journal article" date="2021" name="Genome Biol. Evol.">
        <title>A High-Quality Reference Genome for a Parasitic Bivalve with Doubly Uniparental Inheritance (Bivalvia: Unionida).</title>
        <authorList>
            <person name="Smith C.H."/>
        </authorList>
    </citation>
    <scope>NUCLEOTIDE SEQUENCE</scope>
    <source>
        <strain evidence="1">CHS0354</strain>
    </source>
</reference>
<comment type="caution">
    <text evidence="1">The sequence shown here is derived from an EMBL/GenBank/DDBJ whole genome shotgun (WGS) entry which is preliminary data.</text>
</comment>
<evidence type="ECO:0000313" key="1">
    <source>
        <dbReference type="EMBL" id="KAK3577848.1"/>
    </source>
</evidence>
<keyword evidence="2" id="KW-1185">Reference proteome</keyword>
<dbReference type="Proteomes" id="UP001195483">
    <property type="component" value="Unassembled WGS sequence"/>
</dbReference>
<evidence type="ECO:0000313" key="2">
    <source>
        <dbReference type="Proteomes" id="UP001195483"/>
    </source>
</evidence>
<reference evidence="1" key="2">
    <citation type="journal article" date="2021" name="Genome Biol. Evol.">
        <title>Developing a high-quality reference genome for a parasitic bivalve with doubly uniparental inheritance (Bivalvia: Unionida).</title>
        <authorList>
            <person name="Smith C.H."/>
        </authorList>
    </citation>
    <scope>NUCLEOTIDE SEQUENCE</scope>
    <source>
        <strain evidence="1">CHS0354</strain>
        <tissue evidence="1">Mantle</tissue>
    </source>
</reference>
<name>A0AAE0RQX2_9BIVA</name>
<accession>A0AAE0RQX2</accession>
<organism evidence="1 2">
    <name type="scientific">Potamilus streckersoni</name>
    <dbReference type="NCBI Taxonomy" id="2493646"/>
    <lineage>
        <taxon>Eukaryota</taxon>
        <taxon>Metazoa</taxon>
        <taxon>Spiralia</taxon>
        <taxon>Lophotrochozoa</taxon>
        <taxon>Mollusca</taxon>
        <taxon>Bivalvia</taxon>
        <taxon>Autobranchia</taxon>
        <taxon>Heteroconchia</taxon>
        <taxon>Palaeoheterodonta</taxon>
        <taxon>Unionida</taxon>
        <taxon>Unionoidea</taxon>
        <taxon>Unionidae</taxon>
        <taxon>Ambleminae</taxon>
        <taxon>Lampsilini</taxon>
        <taxon>Potamilus</taxon>
    </lineage>
</organism>
<reference evidence="1" key="3">
    <citation type="submission" date="2023-05" db="EMBL/GenBank/DDBJ databases">
        <authorList>
            <person name="Smith C.H."/>
        </authorList>
    </citation>
    <scope>NUCLEOTIDE SEQUENCE</scope>
    <source>
        <strain evidence="1">CHS0354</strain>
        <tissue evidence="1">Mantle</tissue>
    </source>
</reference>
<dbReference type="AlphaFoldDB" id="A0AAE0RQX2"/>
<sequence length="395" mass="46066">MAAGCFFHEDRFQFENLIREIKICRWIPRPYINRVAMAICSCRRKKRMLDENEVKRALVFLQEIVLMHNTQETILPETLAEFLYSSINGICNESRKRLLCILFETKNKDFHNLTRETISNIHNLGEKILKEKNKNKIPPVILARLLMKKKKAMSVKEEICLPMHPRLVKRLHREINGNFYQFGAKNKCFLELEKSKNLDSIVNRIKQTFVRVLCQDLESLQDVINQLLPAARKVQKQADNRRKIYFQNLANIASNEDTELYLKEILTDDFGKKVSASQRKKKNKYQVPLGGHCLHCLKPFKSLKKNSDKACTYHPGFISHAGRWSCCDREAEENVPTQKGHKEKGCCVAPHVWRINKKTYRKTHAFIELNTCMQDQLLRNIMGCSSKMAMELLGV</sequence>
<proteinExistence type="predicted"/>
<dbReference type="EMBL" id="JAEAOA010000650">
    <property type="protein sequence ID" value="KAK3577848.1"/>
    <property type="molecule type" value="Genomic_DNA"/>
</dbReference>
<gene>
    <name evidence="1" type="ORF">CHS0354_010409</name>
</gene>